<keyword evidence="9" id="KW-1185">Reference proteome</keyword>
<feature type="region of interest" description="Disordered" evidence="5">
    <location>
        <begin position="28"/>
        <end position="60"/>
    </location>
</feature>
<dbReference type="GO" id="GO:0030288">
    <property type="term" value="C:outer membrane-bounded periplasmic space"/>
    <property type="evidence" value="ECO:0007669"/>
    <property type="project" value="TreeGrafter"/>
</dbReference>
<evidence type="ECO:0000256" key="6">
    <source>
        <dbReference type="SAM" id="SignalP"/>
    </source>
</evidence>
<organism evidence="8 9">
    <name type="scientific">Paramicrobacterium agarici</name>
    <dbReference type="NCBI Taxonomy" id="630514"/>
    <lineage>
        <taxon>Bacteria</taxon>
        <taxon>Bacillati</taxon>
        <taxon>Actinomycetota</taxon>
        <taxon>Actinomycetes</taxon>
        <taxon>Micrococcales</taxon>
        <taxon>Microbacteriaceae</taxon>
        <taxon>Paramicrobacterium</taxon>
    </lineage>
</organism>
<evidence type="ECO:0000256" key="3">
    <source>
        <dbReference type="ARBA" id="ARBA00022448"/>
    </source>
</evidence>
<keyword evidence="4 6" id="KW-0732">Signal</keyword>
<dbReference type="EMBL" id="PDJE01000001">
    <property type="protein sequence ID" value="PFG29609.1"/>
    <property type="molecule type" value="Genomic_DNA"/>
</dbReference>
<dbReference type="PANTHER" id="PTHR30532">
    <property type="entry name" value="IRON III DICITRATE-BINDING PERIPLASMIC PROTEIN"/>
    <property type="match status" value="1"/>
</dbReference>
<dbReference type="RefSeq" id="WP_098406167.1">
    <property type="nucleotide sequence ID" value="NZ_PDJE01000001.1"/>
</dbReference>
<comment type="similarity">
    <text evidence="2">Belongs to the bacterial solute-binding protein 8 family.</text>
</comment>
<dbReference type="GO" id="GO:1901678">
    <property type="term" value="P:iron coordination entity transport"/>
    <property type="evidence" value="ECO:0007669"/>
    <property type="project" value="UniProtKB-ARBA"/>
</dbReference>
<dbReference type="PROSITE" id="PS50983">
    <property type="entry name" value="FE_B12_PBP"/>
    <property type="match status" value="1"/>
</dbReference>
<protein>
    <submittedName>
        <fullName evidence="8">Iron complex transport system substrate-binding protein</fullName>
    </submittedName>
</protein>
<keyword evidence="3" id="KW-0813">Transport</keyword>
<evidence type="ECO:0000313" key="9">
    <source>
        <dbReference type="Proteomes" id="UP000221369"/>
    </source>
</evidence>
<evidence type="ECO:0000256" key="2">
    <source>
        <dbReference type="ARBA" id="ARBA00008814"/>
    </source>
</evidence>
<evidence type="ECO:0000259" key="7">
    <source>
        <dbReference type="PROSITE" id="PS50983"/>
    </source>
</evidence>
<dbReference type="Gene3D" id="3.40.50.1980">
    <property type="entry name" value="Nitrogenase molybdenum iron protein domain"/>
    <property type="match status" value="2"/>
</dbReference>
<comment type="caution">
    <text evidence="8">The sequence shown here is derived from an EMBL/GenBank/DDBJ whole genome shotgun (WGS) entry which is preliminary data.</text>
</comment>
<name>A0A2A9DUM9_9MICO</name>
<dbReference type="Proteomes" id="UP000221369">
    <property type="component" value="Unassembled WGS sequence"/>
</dbReference>
<feature type="chain" id="PRO_5013060900" evidence="6">
    <location>
        <begin position="32"/>
        <end position="345"/>
    </location>
</feature>
<dbReference type="InterPro" id="IPR051313">
    <property type="entry name" value="Bact_iron-sidero_bind"/>
</dbReference>
<accession>A0A2A9DUM9</accession>
<dbReference type="PROSITE" id="PS51257">
    <property type="entry name" value="PROKAR_LIPOPROTEIN"/>
    <property type="match status" value="1"/>
</dbReference>
<dbReference type="SUPFAM" id="SSF53807">
    <property type="entry name" value="Helical backbone' metal receptor"/>
    <property type="match status" value="1"/>
</dbReference>
<gene>
    <name evidence="8" type="ORF">ATJ78_0519</name>
</gene>
<evidence type="ECO:0000313" key="8">
    <source>
        <dbReference type="EMBL" id="PFG29609.1"/>
    </source>
</evidence>
<comment type="subcellular location">
    <subcellularLocation>
        <location evidence="1">Cell envelope</location>
    </subcellularLocation>
</comment>
<evidence type="ECO:0000256" key="4">
    <source>
        <dbReference type="ARBA" id="ARBA00022729"/>
    </source>
</evidence>
<evidence type="ECO:0000256" key="5">
    <source>
        <dbReference type="SAM" id="MobiDB-lite"/>
    </source>
</evidence>
<reference evidence="8 9" key="1">
    <citation type="submission" date="2017-10" db="EMBL/GenBank/DDBJ databases">
        <title>Sequencing the genomes of 1000 actinobacteria strains.</title>
        <authorList>
            <person name="Klenk H.-P."/>
        </authorList>
    </citation>
    <scope>NUCLEOTIDE SEQUENCE [LARGE SCALE GENOMIC DNA]</scope>
    <source>
        <strain evidence="8 9">DSM 21798</strain>
    </source>
</reference>
<feature type="compositionally biased region" description="Polar residues" evidence="5">
    <location>
        <begin position="38"/>
        <end position="47"/>
    </location>
</feature>
<feature type="domain" description="Fe/B12 periplasmic-binding" evidence="7">
    <location>
        <begin position="75"/>
        <end position="345"/>
    </location>
</feature>
<evidence type="ECO:0000256" key="1">
    <source>
        <dbReference type="ARBA" id="ARBA00004196"/>
    </source>
</evidence>
<dbReference type="Pfam" id="PF01497">
    <property type="entry name" value="Peripla_BP_2"/>
    <property type="match status" value="1"/>
</dbReference>
<dbReference type="AlphaFoldDB" id="A0A2A9DUM9"/>
<proteinExistence type="inferred from homology"/>
<sequence>MSRRTATASAVAFAALTALVLTGCGTTSVEASGDDTSSEPVSQSCENDSTTTSTDPVTLTDDLGRTVELDKPAERVAVLEWQQTEDLLSLCVTPVAVADAEGYSTWDTAEKLPEGVADVGTRQEPSLDAIFGEDPDLVIVEVSSPDDEIVSQLEAYDVPVLATVGADAAEPIQHMKDTFSLIAEATGRSERAGVVLDEFDTALAEAKDAVADADLETMDFVYFDGWAQGGNVAIRPFGQGSLFGELGEELGLTNVWSGEVDPVYGLGQTDVEGLVEVGDAMLIYTGTDDPESDSVVDLLADNDIWASLPAVERGDVYAFPSGIWTFGGPRSAEQAIDAYVDLLTA</sequence>
<dbReference type="InterPro" id="IPR002491">
    <property type="entry name" value="ABC_transptr_periplasmic_BD"/>
</dbReference>
<dbReference type="CDD" id="cd01146">
    <property type="entry name" value="FhuD"/>
    <property type="match status" value="1"/>
</dbReference>
<dbReference type="PANTHER" id="PTHR30532:SF1">
    <property type="entry name" value="IRON(3+)-HYDROXAMATE-BINDING PROTEIN FHUD"/>
    <property type="match status" value="1"/>
</dbReference>
<feature type="signal peptide" evidence="6">
    <location>
        <begin position="1"/>
        <end position="31"/>
    </location>
</feature>
<feature type="compositionally biased region" description="Low complexity" evidence="5">
    <location>
        <begin position="48"/>
        <end position="60"/>
    </location>
</feature>